<sequence length="425" mass="48611">MALVAYLVILSYNVLSTEQYHGDQAEVVIENINDFGFDLLKVFNQDERLDEENLFYSPASISLSIAMVFLGSRGNTADQIAKAFKWYAHKFEEIHLALKSLQEAVQESENDNLEMKIANGIWGHHELHETGEFKESTMEFYNTSLAKVDFKEGPERARDEINNWVERNTARKVKNFLPSNAINRDTRLALINAVYFQGTWLYAFQPERSYQALFYASSDLDNVIEVEMMSRKSKHNYFEDKEHDCQIIELPYSGNDISMFIVLPGEINGLSRLENMITAKIFSMWLISLENTTVTLSIPKFKLNQQFELKEALNKLGITDLFEPGTADLSGISSVESLYVSHVMHKAYVDVHEQGTEAAAVTGILMQKRSIDPHPEVHANHPFLFIIYHKSSDAVLFIGRVKRPTVKEREHMKGVNDFGHQSIEL</sequence>
<evidence type="ECO:0000256" key="3">
    <source>
        <dbReference type="SAM" id="Coils"/>
    </source>
</evidence>
<dbReference type="Gene3D" id="3.30.497.10">
    <property type="entry name" value="Antithrombin, subunit I, domain 2"/>
    <property type="match status" value="1"/>
</dbReference>
<dbReference type="InterPro" id="IPR000215">
    <property type="entry name" value="Serpin_fam"/>
</dbReference>
<feature type="coiled-coil region" evidence="3">
    <location>
        <begin position="91"/>
        <end position="118"/>
    </location>
</feature>
<dbReference type="PROSITE" id="PS00284">
    <property type="entry name" value="SERPIN"/>
    <property type="match status" value="1"/>
</dbReference>
<evidence type="ECO:0000313" key="6">
    <source>
        <dbReference type="EMBL" id="KAK2573556.1"/>
    </source>
</evidence>
<feature type="signal peptide" evidence="4">
    <location>
        <begin position="1"/>
        <end position="16"/>
    </location>
</feature>
<dbReference type="InterPro" id="IPR023796">
    <property type="entry name" value="Serpin_dom"/>
</dbReference>
<keyword evidence="7" id="KW-1185">Reference proteome</keyword>
<dbReference type="InterPro" id="IPR042185">
    <property type="entry name" value="Serpin_sf_2"/>
</dbReference>
<comment type="caution">
    <text evidence="6">The sequence shown here is derived from an EMBL/GenBank/DDBJ whole genome shotgun (WGS) entry which is preliminary data.</text>
</comment>
<dbReference type="SMART" id="SM00093">
    <property type="entry name" value="SERPIN"/>
    <property type="match status" value="1"/>
</dbReference>
<evidence type="ECO:0000313" key="7">
    <source>
        <dbReference type="Proteomes" id="UP001249851"/>
    </source>
</evidence>
<reference evidence="6" key="1">
    <citation type="journal article" date="2023" name="G3 (Bethesda)">
        <title>Whole genome assembly and annotation of the endangered Caribbean coral Acropora cervicornis.</title>
        <authorList>
            <person name="Selwyn J.D."/>
            <person name="Vollmer S.V."/>
        </authorList>
    </citation>
    <scope>NUCLEOTIDE SEQUENCE</scope>
    <source>
        <strain evidence="6">K2</strain>
    </source>
</reference>
<dbReference type="Proteomes" id="UP001249851">
    <property type="component" value="Unassembled WGS sequence"/>
</dbReference>
<evidence type="ECO:0000256" key="4">
    <source>
        <dbReference type="SAM" id="SignalP"/>
    </source>
</evidence>
<dbReference type="CDD" id="cd00172">
    <property type="entry name" value="serpin"/>
    <property type="match status" value="1"/>
</dbReference>
<name>A0AAD9VGF2_ACRCE</name>
<proteinExistence type="inferred from homology"/>
<dbReference type="PANTHER" id="PTHR11461:SF211">
    <property type="entry name" value="GH10112P-RELATED"/>
    <property type="match status" value="1"/>
</dbReference>
<evidence type="ECO:0000256" key="2">
    <source>
        <dbReference type="RuleBase" id="RU000411"/>
    </source>
</evidence>
<dbReference type="GO" id="GO:0005615">
    <property type="term" value="C:extracellular space"/>
    <property type="evidence" value="ECO:0007669"/>
    <property type="project" value="InterPro"/>
</dbReference>
<dbReference type="InterPro" id="IPR042178">
    <property type="entry name" value="Serpin_sf_1"/>
</dbReference>
<protein>
    <submittedName>
        <fullName evidence="6">Serpin B10</fullName>
    </submittedName>
</protein>
<dbReference type="SUPFAM" id="SSF56574">
    <property type="entry name" value="Serpins"/>
    <property type="match status" value="1"/>
</dbReference>
<organism evidence="6 7">
    <name type="scientific">Acropora cervicornis</name>
    <name type="common">Staghorn coral</name>
    <dbReference type="NCBI Taxonomy" id="6130"/>
    <lineage>
        <taxon>Eukaryota</taxon>
        <taxon>Metazoa</taxon>
        <taxon>Cnidaria</taxon>
        <taxon>Anthozoa</taxon>
        <taxon>Hexacorallia</taxon>
        <taxon>Scleractinia</taxon>
        <taxon>Astrocoeniina</taxon>
        <taxon>Acroporidae</taxon>
        <taxon>Acropora</taxon>
    </lineage>
</organism>
<dbReference type="GO" id="GO:0004867">
    <property type="term" value="F:serine-type endopeptidase inhibitor activity"/>
    <property type="evidence" value="ECO:0007669"/>
    <property type="project" value="InterPro"/>
</dbReference>
<dbReference type="AlphaFoldDB" id="A0AAD9VGF2"/>
<dbReference type="Gene3D" id="2.30.39.10">
    <property type="entry name" value="Alpha-1-antitrypsin, domain 1"/>
    <property type="match status" value="1"/>
</dbReference>
<comment type="similarity">
    <text evidence="1 2">Belongs to the serpin family.</text>
</comment>
<evidence type="ECO:0000259" key="5">
    <source>
        <dbReference type="SMART" id="SM00093"/>
    </source>
</evidence>
<feature type="domain" description="Serpin" evidence="5">
    <location>
        <begin position="37"/>
        <end position="404"/>
    </location>
</feature>
<dbReference type="PANTHER" id="PTHR11461">
    <property type="entry name" value="SERINE PROTEASE INHIBITOR, SERPIN"/>
    <property type="match status" value="1"/>
</dbReference>
<evidence type="ECO:0000256" key="1">
    <source>
        <dbReference type="ARBA" id="ARBA00009500"/>
    </source>
</evidence>
<gene>
    <name evidence="6" type="ORF">P5673_001224</name>
</gene>
<feature type="chain" id="PRO_5041957307" evidence="4">
    <location>
        <begin position="17"/>
        <end position="425"/>
    </location>
</feature>
<dbReference type="InterPro" id="IPR023795">
    <property type="entry name" value="Serpin_CS"/>
</dbReference>
<keyword evidence="3" id="KW-0175">Coiled coil</keyword>
<dbReference type="InterPro" id="IPR036186">
    <property type="entry name" value="Serpin_sf"/>
</dbReference>
<dbReference type="EMBL" id="JARQWQ010000002">
    <property type="protein sequence ID" value="KAK2573556.1"/>
    <property type="molecule type" value="Genomic_DNA"/>
</dbReference>
<keyword evidence="4" id="KW-0732">Signal</keyword>
<reference evidence="6" key="2">
    <citation type="journal article" date="2023" name="Science">
        <title>Genomic signatures of disease resistance in endangered staghorn corals.</title>
        <authorList>
            <person name="Vollmer S.V."/>
            <person name="Selwyn J.D."/>
            <person name="Despard B.A."/>
            <person name="Roesel C.L."/>
        </authorList>
    </citation>
    <scope>NUCLEOTIDE SEQUENCE</scope>
    <source>
        <strain evidence="6">K2</strain>
    </source>
</reference>
<accession>A0AAD9VGF2</accession>
<dbReference type="Pfam" id="PF00079">
    <property type="entry name" value="Serpin"/>
    <property type="match status" value="1"/>
</dbReference>